<gene>
    <name evidence="1" type="ORF">Pen02_61760</name>
</gene>
<dbReference type="EMBL" id="BONW01000035">
    <property type="protein sequence ID" value="GIG91240.1"/>
    <property type="molecule type" value="Genomic_DNA"/>
</dbReference>
<sequence length="171" mass="19658">MTMRLGERIDMMVVTASTPDRSISAELFDRDQVVLRFEPGYYRRVDEHALENQLAALARILWAHRMREYYAILSDLADTQITGEPMPRNEAQVEFLERRDDITARGVSGDGRISISVTGMQQWKVHIQEGTLHRLPESGFTQAVREAVKQLLDDQMRQITVLKLELGERMG</sequence>
<reference evidence="1 2" key="1">
    <citation type="submission" date="2021-01" db="EMBL/GenBank/DDBJ databases">
        <title>Whole genome shotgun sequence of Plantactinospora endophytica NBRC 110450.</title>
        <authorList>
            <person name="Komaki H."/>
            <person name="Tamura T."/>
        </authorList>
    </citation>
    <scope>NUCLEOTIDE SEQUENCE [LARGE SCALE GENOMIC DNA]</scope>
    <source>
        <strain evidence="1 2">NBRC 110450</strain>
    </source>
</reference>
<evidence type="ECO:0000313" key="2">
    <source>
        <dbReference type="Proteomes" id="UP000646749"/>
    </source>
</evidence>
<proteinExistence type="predicted"/>
<keyword evidence="2" id="KW-1185">Reference proteome</keyword>
<evidence type="ECO:0000313" key="1">
    <source>
        <dbReference type="EMBL" id="GIG91240.1"/>
    </source>
</evidence>
<name>A0ABQ4E929_9ACTN</name>
<accession>A0ABQ4E929</accession>
<protein>
    <submittedName>
        <fullName evidence="1">Uncharacterized protein</fullName>
    </submittedName>
</protein>
<dbReference type="Proteomes" id="UP000646749">
    <property type="component" value="Unassembled WGS sequence"/>
</dbReference>
<comment type="caution">
    <text evidence="1">The sequence shown here is derived from an EMBL/GenBank/DDBJ whole genome shotgun (WGS) entry which is preliminary data.</text>
</comment>
<organism evidence="1 2">
    <name type="scientific">Plantactinospora endophytica</name>
    <dbReference type="NCBI Taxonomy" id="673535"/>
    <lineage>
        <taxon>Bacteria</taxon>
        <taxon>Bacillati</taxon>
        <taxon>Actinomycetota</taxon>
        <taxon>Actinomycetes</taxon>
        <taxon>Micromonosporales</taxon>
        <taxon>Micromonosporaceae</taxon>
        <taxon>Plantactinospora</taxon>
    </lineage>
</organism>
<dbReference type="RefSeq" id="WP_203869641.1">
    <property type="nucleotide sequence ID" value="NZ_BONW01000035.1"/>
</dbReference>